<feature type="transmembrane region" description="Helical" evidence="8">
    <location>
        <begin position="445"/>
        <end position="465"/>
    </location>
</feature>
<comment type="caution">
    <text evidence="11">The sequence shown here is derived from an EMBL/GenBank/DDBJ whole genome shotgun (WGS) entry which is preliminary data.</text>
</comment>
<dbReference type="InterPro" id="IPR017871">
    <property type="entry name" value="ABC_transporter-like_CS"/>
</dbReference>
<dbReference type="PROSITE" id="PS00211">
    <property type="entry name" value="ABC_TRANSPORTER_1"/>
    <property type="match status" value="1"/>
</dbReference>
<evidence type="ECO:0000259" key="9">
    <source>
        <dbReference type="PROSITE" id="PS50893"/>
    </source>
</evidence>
<reference evidence="11 12" key="1">
    <citation type="submission" date="2023-09" db="EMBL/GenBank/DDBJ databases">
        <title>Whole genome shotgun sequencing (WGS) of Bosea sp. ZW T0_25, isolated from stored onions (Allium cepa).</title>
        <authorList>
            <person name="Stoll D.A."/>
            <person name="Huch M."/>
        </authorList>
    </citation>
    <scope>NUCLEOTIDE SEQUENCE [LARGE SCALE GENOMIC DNA]</scope>
    <source>
        <strain evidence="11 12">ZW T0_25</strain>
    </source>
</reference>
<proteinExistence type="inferred from homology"/>
<dbReference type="InterPro" id="IPR022515">
    <property type="entry name" value="NHPM_micro_ABC2"/>
</dbReference>
<dbReference type="InterPro" id="IPR011527">
    <property type="entry name" value="ABC1_TM_dom"/>
</dbReference>
<dbReference type="InterPro" id="IPR003439">
    <property type="entry name" value="ABC_transporter-like_ATP-bd"/>
</dbReference>
<protein>
    <submittedName>
        <fullName evidence="11">NHLP bacteriocin export ABC transporter permease/ATPase subunit</fullName>
    </submittedName>
</protein>
<dbReference type="PANTHER" id="PTHR24221:SF654">
    <property type="entry name" value="ATP-BINDING CASSETTE SUB-FAMILY B MEMBER 6"/>
    <property type="match status" value="1"/>
</dbReference>
<feature type="transmembrane region" description="Helical" evidence="8">
    <location>
        <begin position="672"/>
        <end position="693"/>
    </location>
</feature>
<feature type="transmembrane region" description="Helical" evidence="8">
    <location>
        <begin position="409"/>
        <end position="433"/>
    </location>
</feature>
<evidence type="ECO:0000256" key="2">
    <source>
        <dbReference type="ARBA" id="ARBA00005417"/>
    </source>
</evidence>
<dbReference type="RefSeq" id="WP_316016448.1">
    <property type="nucleotide sequence ID" value="NZ_JAWDID010000001.1"/>
</dbReference>
<feature type="transmembrane region" description="Helical" evidence="8">
    <location>
        <begin position="549"/>
        <end position="568"/>
    </location>
</feature>
<dbReference type="SUPFAM" id="SSF90123">
    <property type="entry name" value="ABC transporter transmembrane region"/>
    <property type="match status" value="1"/>
</dbReference>
<comment type="similarity">
    <text evidence="2">Belongs to the ABC transporter superfamily.</text>
</comment>
<dbReference type="InterPro" id="IPR027417">
    <property type="entry name" value="P-loop_NTPase"/>
</dbReference>
<evidence type="ECO:0000256" key="8">
    <source>
        <dbReference type="SAM" id="Phobius"/>
    </source>
</evidence>
<keyword evidence="6 8" id="KW-1133">Transmembrane helix</keyword>
<keyword evidence="5" id="KW-0067">ATP-binding</keyword>
<feature type="transmembrane region" description="Helical" evidence="8">
    <location>
        <begin position="631"/>
        <end position="652"/>
    </location>
</feature>
<dbReference type="Gene3D" id="3.40.50.300">
    <property type="entry name" value="P-loop containing nucleotide triphosphate hydrolases"/>
    <property type="match status" value="1"/>
</dbReference>
<dbReference type="NCBIfam" id="TIGR03797">
    <property type="entry name" value="NHLM_micro_ABC2"/>
    <property type="match status" value="1"/>
</dbReference>
<dbReference type="SUPFAM" id="SSF52540">
    <property type="entry name" value="P-loop containing nucleoside triphosphate hydrolases"/>
    <property type="match status" value="1"/>
</dbReference>
<evidence type="ECO:0000259" key="10">
    <source>
        <dbReference type="PROSITE" id="PS50929"/>
    </source>
</evidence>
<evidence type="ECO:0000256" key="6">
    <source>
        <dbReference type="ARBA" id="ARBA00022989"/>
    </source>
</evidence>
<dbReference type="InterPro" id="IPR003593">
    <property type="entry name" value="AAA+_ATPase"/>
</dbReference>
<evidence type="ECO:0000256" key="1">
    <source>
        <dbReference type="ARBA" id="ARBA00004651"/>
    </source>
</evidence>
<feature type="domain" description="ABC transmembrane type-1" evidence="10">
    <location>
        <begin position="409"/>
        <end position="688"/>
    </location>
</feature>
<feature type="domain" description="ABC transporter" evidence="9">
    <location>
        <begin position="720"/>
        <end position="951"/>
    </location>
</feature>
<evidence type="ECO:0000256" key="5">
    <source>
        <dbReference type="ARBA" id="ARBA00022840"/>
    </source>
</evidence>
<sequence>MRSELLERAEAEGPSAPPRIVCEEGFAYRLNGAGAELLVEQKGQAGSLRHLAMLGAGAAAFGLAADRMRLVLIPKDGAAVETIALPDLAGQADLFVRTAEAWVAVTAERARHLAGLPAQAGPADGVPSCRLEPGLQNLAAGEAALPGGSHALLWCRAQTGACANIWGRSAGPTDLPVPVLRSAPLHVERASEIQAVDSAALAREGTLLAALAGFNATLGRLLQDWCDARMAALSEHVADVADADAAAISAAMARLAGRGAPQTRQVRPGLEPPLAATIRTVARAMRVRLPADFGQLRAAGENEDALALYTAKAGLRSRELKLQEGWWRKAGEAMVGQLRDGTPVALLPARSGWRMVRPGSGERVRVDDGVAASLTPHAHVLYRGFSGSEERPGRALAAFVFSIVRGEMALIALASLAAGLLAMATPFLSGMLIQSVIPDGVRSEILQLILVMVSVAFGMMGFELVRGLAVLRVESVLGSAVEGALWSRLLRLSPGFFRRYGAGDLALRADAVNQIRRTVGVASITALLGVLFSCVNLVVLLSYGLKPALLALAVCAVQLVILLGMTLFELQLQRRALANSGAMQTLTVQIFQGISKLRVAAAENRFLARWTHLFAVDQAVNFRANVVGSAVSAFGAGWNILVMAALIGLVGFGGVKMTLGDYVTYSGVSGQFVSAILSLAGLIPALATVLPLWERARPILVEPTEDDAGSLHPGTLQGEIEASRVSFSYPGGQSALSDVSLRIPAGAFVALVGPSGSGKSSLLRLLLGFDQPDSGSVLLDGHDLRDLDRGAVRRQLGVVLQHSRIEAGSLYHNIAGTAPLSLEAAFEAASLAGLGPDIAVMPMGLHTYVDDAGATLSGGQRQRLLLARAIARRPRIMLLDEATSALDNATQAHVMATLAQMNVTRVVVAHRLSTVRDADLIYVLSEGRIVEQGDYATLAAAGGVFAGLIRRQMA</sequence>
<dbReference type="Gene3D" id="1.20.1560.10">
    <property type="entry name" value="ABC transporter type 1, transmembrane domain"/>
    <property type="match status" value="1"/>
</dbReference>
<keyword evidence="3 8" id="KW-0812">Transmembrane</keyword>
<feature type="transmembrane region" description="Helical" evidence="8">
    <location>
        <begin position="518"/>
        <end position="543"/>
    </location>
</feature>
<dbReference type="InterPro" id="IPR039421">
    <property type="entry name" value="Type_1_exporter"/>
</dbReference>
<evidence type="ECO:0000313" key="12">
    <source>
        <dbReference type="Proteomes" id="UP001254257"/>
    </source>
</evidence>
<keyword evidence="12" id="KW-1185">Reference proteome</keyword>
<evidence type="ECO:0000313" key="11">
    <source>
        <dbReference type="EMBL" id="MDU0338508.1"/>
    </source>
</evidence>
<dbReference type="EMBL" id="JAWDID010000001">
    <property type="protein sequence ID" value="MDU0338508.1"/>
    <property type="molecule type" value="Genomic_DNA"/>
</dbReference>
<name>A0ABU3S141_9HYPH</name>
<dbReference type="Pfam" id="PF00005">
    <property type="entry name" value="ABC_tran"/>
    <property type="match status" value="1"/>
</dbReference>
<dbReference type="InterPro" id="IPR036640">
    <property type="entry name" value="ABC1_TM_sf"/>
</dbReference>
<comment type="subcellular location">
    <subcellularLocation>
        <location evidence="1">Cell membrane</location>
        <topology evidence="1">Multi-pass membrane protein</topology>
    </subcellularLocation>
</comment>
<gene>
    <name evidence="11" type="ORF">RKE40_01370</name>
</gene>
<dbReference type="Pfam" id="PF00664">
    <property type="entry name" value="ABC_membrane"/>
    <property type="match status" value="1"/>
</dbReference>
<dbReference type="PANTHER" id="PTHR24221">
    <property type="entry name" value="ATP-BINDING CASSETTE SUB-FAMILY B"/>
    <property type="match status" value="1"/>
</dbReference>
<dbReference type="SMART" id="SM00382">
    <property type="entry name" value="AAA"/>
    <property type="match status" value="1"/>
</dbReference>
<keyword evidence="7 8" id="KW-0472">Membrane</keyword>
<organism evidence="11 12">
    <name type="scientific">Bosea rubneri</name>
    <dbReference type="NCBI Taxonomy" id="3075434"/>
    <lineage>
        <taxon>Bacteria</taxon>
        <taxon>Pseudomonadati</taxon>
        <taxon>Pseudomonadota</taxon>
        <taxon>Alphaproteobacteria</taxon>
        <taxon>Hyphomicrobiales</taxon>
        <taxon>Boseaceae</taxon>
        <taxon>Bosea</taxon>
    </lineage>
</organism>
<dbReference type="PROSITE" id="PS50893">
    <property type="entry name" value="ABC_TRANSPORTER_2"/>
    <property type="match status" value="1"/>
</dbReference>
<evidence type="ECO:0000256" key="4">
    <source>
        <dbReference type="ARBA" id="ARBA00022741"/>
    </source>
</evidence>
<accession>A0ABU3S141</accession>
<keyword evidence="4" id="KW-0547">Nucleotide-binding</keyword>
<dbReference type="PROSITE" id="PS50929">
    <property type="entry name" value="ABC_TM1F"/>
    <property type="match status" value="1"/>
</dbReference>
<dbReference type="Proteomes" id="UP001254257">
    <property type="component" value="Unassembled WGS sequence"/>
</dbReference>
<evidence type="ECO:0000256" key="3">
    <source>
        <dbReference type="ARBA" id="ARBA00022692"/>
    </source>
</evidence>
<evidence type="ECO:0000256" key="7">
    <source>
        <dbReference type="ARBA" id="ARBA00023136"/>
    </source>
</evidence>